<reference evidence="7 8" key="1">
    <citation type="submission" date="2016-10" db="EMBL/GenBank/DDBJ databases">
        <authorList>
            <person name="de Groot N.N."/>
        </authorList>
    </citation>
    <scope>NUCLEOTIDE SEQUENCE [LARGE SCALE GENOMIC DNA]</scope>
    <source>
        <strain evidence="7 8">CGMCC 1.6291</strain>
    </source>
</reference>
<dbReference type="Gene3D" id="2.30.110.10">
    <property type="entry name" value="Electron Transport, Fmn-binding Protein, Chain A"/>
    <property type="match status" value="1"/>
</dbReference>
<keyword evidence="7" id="KW-0282">Flagellum</keyword>
<keyword evidence="8" id="KW-1185">Reference proteome</keyword>
<dbReference type="Proteomes" id="UP000199657">
    <property type="component" value="Unassembled WGS sequence"/>
</dbReference>
<dbReference type="Pfam" id="PF07238">
    <property type="entry name" value="PilZ"/>
    <property type="match status" value="1"/>
</dbReference>
<dbReference type="InterPro" id="IPR009926">
    <property type="entry name" value="T3SS_YcgR_PilZN"/>
</dbReference>
<organism evidence="7 8">
    <name type="scientific">Aquisalimonas asiatica</name>
    <dbReference type="NCBI Taxonomy" id="406100"/>
    <lineage>
        <taxon>Bacteria</taxon>
        <taxon>Pseudomonadati</taxon>
        <taxon>Pseudomonadota</taxon>
        <taxon>Gammaproteobacteria</taxon>
        <taxon>Chromatiales</taxon>
        <taxon>Ectothiorhodospiraceae</taxon>
        <taxon>Aquisalimonas</taxon>
    </lineage>
</organism>
<keyword evidence="3 4" id="KW-0975">Bacterial flagellum</keyword>
<dbReference type="HAMAP" id="MF_01457">
    <property type="entry name" value="YcgR"/>
    <property type="match status" value="1"/>
</dbReference>
<keyword evidence="1 4" id="KW-0973">c-di-GMP</keyword>
<keyword evidence="7" id="KW-0969">Cilium</keyword>
<protein>
    <recommendedName>
        <fullName evidence="4">Flagellar brake protein YcgR</fullName>
    </recommendedName>
    <alternativeName>
        <fullName evidence="4">Cyclic di-GMP binding protein YcgR</fullName>
    </alternativeName>
</protein>
<dbReference type="Gene3D" id="2.40.10.220">
    <property type="entry name" value="predicted glycosyltransferase like domains"/>
    <property type="match status" value="1"/>
</dbReference>
<feature type="domain" description="PilZ" evidence="5">
    <location>
        <begin position="122"/>
        <end position="234"/>
    </location>
</feature>
<keyword evidence="7" id="KW-0966">Cell projection</keyword>
<feature type="domain" description="Type III secretion system flagellar brake protein YcgR PilZN" evidence="6">
    <location>
        <begin position="14"/>
        <end position="120"/>
    </location>
</feature>
<evidence type="ECO:0000256" key="2">
    <source>
        <dbReference type="ARBA" id="ARBA00022741"/>
    </source>
</evidence>
<dbReference type="InterPro" id="IPR012349">
    <property type="entry name" value="Split_barrel_FMN-bd"/>
</dbReference>
<evidence type="ECO:0000259" key="5">
    <source>
        <dbReference type="Pfam" id="PF07238"/>
    </source>
</evidence>
<dbReference type="AlphaFoldDB" id="A0A1H8VGE2"/>
<comment type="subcellular location">
    <subcellularLocation>
        <location evidence="4">Bacterial flagellum basal body</location>
    </subcellularLocation>
</comment>
<proteinExistence type="inferred from homology"/>
<evidence type="ECO:0000313" key="8">
    <source>
        <dbReference type="Proteomes" id="UP000199657"/>
    </source>
</evidence>
<dbReference type="SUPFAM" id="SSF141371">
    <property type="entry name" value="PilZ domain-like"/>
    <property type="match status" value="1"/>
</dbReference>
<evidence type="ECO:0000259" key="6">
    <source>
        <dbReference type="Pfam" id="PF07317"/>
    </source>
</evidence>
<dbReference type="GO" id="GO:0035438">
    <property type="term" value="F:cyclic-di-GMP binding"/>
    <property type="evidence" value="ECO:0007669"/>
    <property type="project" value="UniProtKB-UniRule"/>
</dbReference>
<dbReference type="GO" id="GO:0071973">
    <property type="term" value="P:bacterial-type flagellum-dependent cell motility"/>
    <property type="evidence" value="ECO:0007669"/>
    <property type="project" value="UniProtKB-UniRule"/>
</dbReference>
<comment type="subunit">
    <text evidence="4">Monomer. Interacts with the flagellar basal bodies.</text>
</comment>
<name>A0A1H8VGE2_9GAMM</name>
<dbReference type="InterPro" id="IPR009875">
    <property type="entry name" value="PilZ_domain"/>
</dbReference>
<comment type="function">
    <text evidence="4">Acts as a flagellar brake, regulating swimming and swarming in a bis-(3'-5') cyclic diguanylic acid (c-di-GMP)-dependent manner. Binds 1 c-di-GMP dimer per subunit. Increasing levels of c-di-GMP lead to decreased motility.</text>
</comment>
<dbReference type="InterPro" id="IPR023787">
    <property type="entry name" value="T3SS_YcgR"/>
</dbReference>
<dbReference type="Pfam" id="PF07317">
    <property type="entry name" value="PilZN"/>
    <property type="match status" value="1"/>
</dbReference>
<evidence type="ECO:0000313" key="7">
    <source>
        <dbReference type="EMBL" id="SEP14363.1"/>
    </source>
</evidence>
<evidence type="ECO:0000256" key="1">
    <source>
        <dbReference type="ARBA" id="ARBA00022636"/>
    </source>
</evidence>
<evidence type="ECO:0000256" key="4">
    <source>
        <dbReference type="HAMAP-Rule" id="MF_01457"/>
    </source>
</evidence>
<accession>A0A1H8VGE2</accession>
<dbReference type="EMBL" id="FOEG01000012">
    <property type="protein sequence ID" value="SEP14363.1"/>
    <property type="molecule type" value="Genomic_DNA"/>
</dbReference>
<evidence type="ECO:0000256" key="3">
    <source>
        <dbReference type="ARBA" id="ARBA00023143"/>
    </source>
</evidence>
<keyword evidence="2 4" id="KW-0547">Nucleotide-binding</keyword>
<comment type="similarity">
    <text evidence="4">Belongs to the YcgR family.</text>
</comment>
<sequence>MVEEGSAPEDGDRFTLTHQPDIVAVLRQLARRPELITAYFNQGRESINTAVVRVDPDRGELDLDPGPEPDVNRRALAAGSLVCMARENNVSVRFRVNTVREKESKDGTVFRAPLPDSLYRLQRREYFRVPTAVAKPVTCRIPTDDGETYTFRAMDLSLGGIGIIDASMDLSLSLRDVFSNCEVEIPGSSPLVMDLEVRNISRHMFRDGTVGRRVGLAFRNLSTNGSTLLQRYLQRLQIAQRSTQPDFD</sequence>
<dbReference type="GO" id="GO:0009425">
    <property type="term" value="C:bacterial-type flagellum basal body"/>
    <property type="evidence" value="ECO:0007669"/>
    <property type="project" value="UniProtKB-SubCell"/>
</dbReference>
<dbReference type="GO" id="GO:0071945">
    <property type="term" value="P:regulation of bacterial-type flagellum-dependent cell motility by regulation of motor speed"/>
    <property type="evidence" value="ECO:0007669"/>
    <property type="project" value="UniProtKB-UniRule"/>
</dbReference>
<gene>
    <name evidence="4" type="primary">ycgR</name>
    <name evidence="7" type="ORF">SAMN04488052_11245</name>
</gene>
<dbReference type="STRING" id="406100.SAMN04488052_11245"/>